<proteinExistence type="predicted"/>
<sequence>MVTWIVTIGNSDVQLKHDENWEDLYNLVRNKYPLENYDRFNCLKEKDKNTNYFLQSARVIGLVYGQHREHYDDLAFPLLDTLMKEFNNNHKLDPEKLPNKIIVILTDQREFFLKQSESIIEEENCPFWQDTITLESIFKFYFESQLKITPQFIYLKPNFDGGVDHWEDMLELVRNTLEEELNSCSEEELIYVSHQAGTPAISSAIQFVTISKFSNVQFLVGNRRYQEEGIVTEPQIISSSSYWRGLQIQKAKKLIRDGVPGAALELLRELKESIDPKVIEDIKELVDIFNIKALVSNPSDEFTPQDAINRVRTTLDLIEIFFEQENYIQGVTLLAAAQETFLKAAIKKCLDQLNIKVANIKVSEFIRWDNSGLFLKSIKNLKDVSGFNINSDRDLDLSQKLKFPVPKKEEQAKEQDVDYWHFWNGYIYQSDQKNLHNDFMLKNYKNSNKKDFEIKNFRLYKWLRQLAHFEDWLLLEWSCRYQREREDDRRNQLMHNLRGTTPDAVVKYLLGSDSPEALNPKIIQSNVVVIYRENVKKPFVKALHDLDLISEESSENKLKERLEGVAQTLK</sequence>
<protein>
    <recommendedName>
        <fullName evidence="3">SIR2-like domain-containing protein</fullName>
    </recommendedName>
</protein>
<evidence type="ECO:0000313" key="1">
    <source>
        <dbReference type="EMBL" id="MEA5518813.1"/>
    </source>
</evidence>
<comment type="caution">
    <text evidence="1">The sequence shown here is derived from an EMBL/GenBank/DDBJ whole genome shotgun (WGS) entry which is preliminary data.</text>
</comment>
<dbReference type="Proteomes" id="UP001301728">
    <property type="component" value="Unassembled WGS sequence"/>
</dbReference>
<keyword evidence="2" id="KW-1185">Reference proteome</keyword>
<dbReference type="EMBL" id="JAYGHT010000016">
    <property type="protein sequence ID" value="MEA5518813.1"/>
    <property type="molecule type" value="Genomic_DNA"/>
</dbReference>
<gene>
    <name evidence="1" type="ORF">VB854_07615</name>
</gene>
<reference evidence="1 2" key="1">
    <citation type="submission" date="2023-12" db="EMBL/GenBank/DDBJ databases">
        <title>Baltic Sea Cyanobacteria.</title>
        <authorList>
            <person name="Delbaje E."/>
            <person name="Fewer D.P."/>
            <person name="Shishido T.K."/>
        </authorList>
    </citation>
    <scope>NUCLEOTIDE SEQUENCE [LARGE SCALE GENOMIC DNA]</scope>
    <source>
        <strain evidence="1 2">CCNP 1315</strain>
    </source>
</reference>
<organism evidence="1 2">
    <name type="scientific">Limnoraphis robusta CCNP1315</name>
    <dbReference type="NCBI Taxonomy" id="3110306"/>
    <lineage>
        <taxon>Bacteria</taxon>
        <taxon>Bacillati</taxon>
        <taxon>Cyanobacteriota</taxon>
        <taxon>Cyanophyceae</taxon>
        <taxon>Oscillatoriophycideae</taxon>
        <taxon>Oscillatoriales</taxon>
        <taxon>Sirenicapillariaceae</taxon>
        <taxon>Limnoraphis</taxon>
    </lineage>
</organism>
<accession>A0ABU5TV84</accession>
<evidence type="ECO:0000313" key="2">
    <source>
        <dbReference type="Proteomes" id="UP001301728"/>
    </source>
</evidence>
<name>A0ABU5TV84_9CYAN</name>
<dbReference type="RefSeq" id="WP_323276052.1">
    <property type="nucleotide sequence ID" value="NZ_JAYGHT010000016.1"/>
</dbReference>
<evidence type="ECO:0008006" key="3">
    <source>
        <dbReference type="Google" id="ProtNLM"/>
    </source>
</evidence>